<dbReference type="Gene3D" id="3.40.190.150">
    <property type="entry name" value="Bordetella uptake gene, domain 1"/>
    <property type="match status" value="1"/>
</dbReference>
<evidence type="ECO:0000256" key="1">
    <source>
        <dbReference type="ARBA" id="ARBA00006987"/>
    </source>
</evidence>
<gene>
    <name evidence="3" type="ORF">DSM104443_03082</name>
</gene>
<keyword evidence="2" id="KW-0732">Signal</keyword>
<dbReference type="KEGG" id="uru:DSM104443_03082"/>
<proteinExistence type="inferred from homology"/>
<evidence type="ECO:0008006" key="5">
    <source>
        <dbReference type="Google" id="ProtNLM"/>
    </source>
</evidence>
<evidence type="ECO:0000313" key="3">
    <source>
        <dbReference type="EMBL" id="QJR11999.1"/>
    </source>
</evidence>
<dbReference type="PANTHER" id="PTHR42928">
    <property type="entry name" value="TRICARBOXYLATE-BINDING PROTEIN"/>
    <property type="match status" value="1"/>
</dbReference>
<dbReference type="RefSeq" id="WP_171093813.1">
    <property type="nucleotide sequence ID" value="NZ_CP053069.1"/>
</dbReference>
<dbReference type="SUPFAM" id="SSF53850">
    <property type="entry name" value="Periplasmic binding protein-like II"/>
    <property type="match status" value="1"/>
</dbReference>
<dbReference type="Pfam" id="PF03401">
    <property type="entry name" value="TctC"/>
    <property type="match status" value="1"/>
</dbReference>
<feature type="signal peptide" evidence="2">
    <location>
        <begin position="1"/>
        <end position="20"/>
    </location>
</feature>
<accession>A0A6M4GXH5</accession>
<organism evidence="3 4">
    <name type="scientific">Usitatibacter rugosus</name>
    <dbReference type="NCBI Taxonomy" id="2732067"/>
    <lineage>
        <taxon>Bacteria</taxon>
        <taxon>Pseudomonadati</taxon>
        <taxon>Pseudomonadota</taxon>
        <taxon>Betaproteobacteria</taxon>
        <taxon>Nitrosomonadales</taxon>
        <taxon>Usitatibacteraceae</taxon>
        <taxon>Usitatibacter</taxon>
    </lineage>
</organism>
<dbReference type="PIRSF" id="PIRSF017082">
    <property type="entry name" value="YflP"/>
    <property type="match status" value="1"/>
</dbReference>
<dbReference type="InterPro" id="IPR005064">
    <property type="entry name" value="BUG"/>
</dbReference>
<dbReference type="PANTHER" id="PTHR42928:SF5">
    <property type="entry name" value="BLR1237 PROTEIN"/>
    <property type="match status" value="1"/>
</dbReference>
<dbReference type="AlphaFoldDB" id="A0A6M4GXH5"/>
<name>A0A6M4GXH5_9PROT</name>
<evidence type="ECO:0000256" key="2">
    <source>
        <dbReference type="SAM" id="SignalP"/>
    </source>
</evidence>
<protein>
    <recommendedName>
        <fullName evidence="5">Tripartite-type tricarboxylate transporter receptor subunit TctC</fullName>
    </recommendedName>
</protein>
<feature type="chain" id="PRO_5026854796" description="Tripartite-type tricarboxylate transporter receptor subunit TctC" evidence="2">
    <location>
        <begin position="21"/>
        <end position="319"/>
    </location>
</feature>
<reference evidence="3 4" key="1">
    <citation type="submission" date="2020-04" db="EMBL/GenBank/DDBJ databases">
        <title>Usitatibacter rugosus gen. nov., sp. nov. and Usitatibacter palustris sp. nov., novel members of Usitatibacteraceae fam. nov. within the order Nitrosomonadales isolated from soil.</title>
        <authorList>
            <person name="Huber K.J."/>
            <person name="Neumann-Schaal M."/>
            <person name="Geppert A."/>
            <person name="Luckner M."/>
            <person name="Wanner G."/>
            <person name="Overmann J."/>
        </authorList>
    </citation>
    <scope>NUCLEOTIDE SEQUENCE [LARGE SCALE GENOMIC DNA]</scope>
    <source>
        <strain evidence="3 4">0125_3</strain>
    </source>
</reference>
<dbReference type="CDD" id="cd13578">
    <property type="entry name" value="PBP2_Bug27"/>
    <property type="match status" value="1"/>
</dbReference>
<keyword evidence="4" id="KW-1185">Reference proteome</keyword>
<dbReference type="EMBL" id="CP053069">
    <property type="protein sequence ID" value="QJR11999.1"/>
    <property type="molecule type" value="Genomic_DNA"/>
</dbReference>
<dbReference type="Gene3D" id="3.40.190.10">
    <property type="entry name" value="Periplasmic binding protein-like II"/>
    <property type="match status" value="1"/>
</dbReference>
<sequence>MRIAARFAALLALAATSAFAQYPNKPIKIIVPFAPGGNVDVTARVIAPALQEALGQPVIIENKPGAAGTIGADFVVRAPADGYTLLMGSNSTFSVAPALNPKNPYNPVKDFAPVASIASTPFLLVVKGDSPMKTVKDLVAAAKAAPGKLTMASAGTGSSNHLVGEFFQDLAGVKFTHVPYKGSNPAISDVMGGQVDMHFDQVTSAGNQVLAGKLRALLVTSKERTPMLPEVPTAAEAGFPSFGPINVTGLIAPANTPREIVALLNAAVNKVLQQAAVREKYAGVGAVTTGGTPEQFTAYIAEDLARWTKVVKDANVKVE</sequence>
<dbReference type="Proteomes" id="UP000501534">
    <property type="component" value="Chromosome"/>
</dbReference>
<comment type="similarity">
    <text evidence="1">Belongs to the UPF0065 (bug) family.</text>
</comment>
<dbReference type="InterPro" id="IPR042100">
    <property type="entry name" value="Bug_dom1"/>
</dbReference>
<evidence type="ECO:0000313" key="4">
    <source>
        <dbReference type="Proteomes" id="UP000501534"/>
    </source>
</evidence>